<dbReference type="PANTHER" id="PTHR34835:SF90">
    <property type="entry name" value="AMINOTRANSFERASE-LIKE PLANT MOBILE DOMAIN-CONTAINING PROTEIN"/>
    <property type="match status" value="1"/>
</dbReference>
<feature type="region of interest" description="Disordered" evidence="1">
    <location>
        <begin position="278"/>
        <end position="547"/>
    </location>
</feature>
<evidence type="ECO:0000313" key="3">
    <source>
        <dbReference type="Proteomes" id="UP001157418"/>
    </source>
</evidence>
<feature type="compositionally biased region" description="Acidic residues" evidence="1">
    <location>
        <begin position="527"/>
        <end position="547"/>
    </location>
</feature>
<keyword evidence="3" id="KW-1185">Reference proteome</keyword>
<evidence type="ECO:0000313" key="2">
    <source>
        <dbReference type="EMBL" id="CAH1444963.1"/>
    </source>
</evidence>
<dbReference type="EMBL" id="CAKMRJ010005523">
    <property type="protein sequence ID" value="CAH1444963.1"/>
    <property type="molecule type" value="Genomic_DNA"/>
</dbReference>
<feature type="region of interest" description="Disordered" evidence="1">
    <location>
        <begin position="15"/>
        <end position="41"/>
    </location>
</feature>
<gene>
    <name evidence="2" type="ORF">LVIROSA_LOCUS30760</name>
</gene>
<dbReference type="PANTHER" id="PTHR34835">
    <property type="entry name" value="OS07G0283600 PROTEIN-RELATED"/>
    <property type="match status" value="1"/>
</dbReference>
<organism evidence="2 3">
    <name type="scientific">Lactuca virosa</name>
    <dbReference type="NCBI Taxonomy" id="75947"/>
    <lineage>
        <taxon>Eukaryota</taxon>
        <taxon>Viridiplantae</taxon>
        <taxon>Streptophyta</taxon>
        <taxon>Embryophyta</taxon>
        <taxon>Tracheophyta</taxon>
        <taxon>Spermatophyta</taxon>
        <taxon>Magnoliopsida</taxon>
        <taxon>eudicotyledons</taxon>
        <taxon>Gunneridae</taxon>
        <taxon>Pentapetalae</taxon>
        <taxon>asterids</taxon>
        <taxon>campanulids</taxon>
        <taxon>Asterales</taxon>
        <taxon>Asteraceae</taxon>
        <taxon>Cichorioideae</taxon>
        <taxon>Cichorieae</taxon>
        <taxon>Lactucinae</taxon>
        <taxon>Lactuca</taxon>
    </lineage>
</organism>
<feature type="compositionally biased region" description="Basic and acidic residues" evidence="1">
    <location>
        <begin position="382"/>
        <end position="392"/>
    </location>
</feature>
<feature type="compositionally biased region" description="Basic and acidic residues" evidence="1">
    <location>
        <begin position="360"/>
        <end position="371"/>
    </location>
</feature>
<reference evidence="2 3" key="1">
    <citation type="submission" date="2022-01" db="EMBL/GenBank/DDBJ databases">
        <authorList>
            <person name="Xiong W."/>
            <person name="Schranz E."/>
        </authorList>
    </citation>
    <scope>NUCLEOTIDE SEQUENCE [LARGE SCALE GENOMIC DNA]</scope>
</reference>
<sequence length="754" mass="87165">MIIIFITTEKKTESRKRKAISSKSKDQRLDENEDDSDSATKDIKKRKKKIIKKHFDTIRNRTKEDKCYEEWTNQFDDKKMIRLQDIKIKIVSTNKADMNFKTNFIALLINSLIESSSLGKANTNPLTYITSKTKIENIDWCSYLIDCLVKNKQSFDPSNSTSNFNGPSAYLVLLYLVRIKSDVLNIERTRPMICHWTSEKIKMRETFEKDELGDFGTGDFNDEYVDEELNEEAYEHVVMNKYKKLHMMIEDGINKFPENITLNHLKISFDAIFKDKSDNSNDDDDNGDDNDQSKKNNVGGENIERVTGQENENLEGGEEQQRKNKDEGGEDIKITDGEKDENDNNDQGLDDMNLNDEGVENDKGDNNKEEQNAEGEAVEGMNIERKNDKKVEGITGEQPQRDGEDGEKDENDNNDQGLDHMNLNDEGVGNKKGGNNKEEQNAEGEAVEGMNIERKNDKKIEAITGEQPQRDGEGVEGINMEGKIGEKKEGKKLKGTNVVRGEVNNDNCFDDMNLHDEGVENEKGGDNEEEQNVEGEEFSSTEMLNDDEFNSVYEKSMKEYQNKKEESMMASYDLKISQLTPPEMTENTAEQKKDEGEKENLVKDALDPKAKNHPKIKIVNSKNRNKESLPDLTEKQNGTVYDQLLFTINKRVVFRYVFESFFPGEYLFSDVIDSWSALLNYNEKDRDINNSPYRVFLSIQMTTKYIEDEQLPKPKKDDKRKKIDKKVKEQMEKEAKEKDEYRYNLFKKYFVDWF</sequence>
<evidence type="ECO:0000256" key="1">
    <source>
        <dbReference type="SAM" id="MobiDB-lite"/>
    </source>
</evidence>
<dbReference type="AlphaFoldDB" id="A0AAU9P4T4"/>
<feature type="compositionally biased region" description="Basic and acidic residues" evidence="1">
    <location>
        <begin position="512"/>
        <end position="526"/>
    </location>
</feature>
<feature type="region of interest" description="Disordered" evidence="1">
    <location>
        <begin position="710"/>
        <end position="736"/>
    </location>
</feature>
<feature type="compositionally biased region" description="Polar residues" evidence="1">
    <location>
        <begin position="578"/>
        <end position="588"/>
    </location>
</feature>
<proteinExistence type="predicted"/>
<feature type="region of interest" description="Disordered" evidence="1">
    <location>
        <begin position="612"/>
        <end position="631"/>
    </location>
</feature>
<feature type="compositionally biased region" description="Acidic residues" evidence="1">
    <location>
        <begin position="404"/>
        <end position="413"/>
    </location>
</feature>
<feature type="compositionally biased region" description="Basic and acidic residues" evidence="1">
    <location>
        <begin position="319"/>
        <end position="337"/>
    </location>
</feature>
<comment type="caution">
    <text evidence="2">The sequence shown here is derived from an EMBL/GenBank/DDBJ whole genome shotgun (WGS) entry which is preliminary data.</text>
</comment>
<feature type="compositionally biased region" description="Basic and acidic residues" evidence="1">
    <location>
        <begin position="589"/>
        <end position="607"/>
    </location>
</feature>
<accession>A0AAU9P4T4</accession>
<feature type="region of interest" description="Disordered" evidence="1">
    <location>
        <begin position="578"/>
        <end position="607"/>
    </location>
</feature>
<protein>
    <submittedName>
        <fullName evidence="2">Uncharacterized protein</fullName>
    </submittedName>
</protein>
<name>A0AAU9P4T4_9ASTR</name>
<dbReference type="Proteomes" id="UP001157418">
    <property type="component" value="Unassembled WGS sequence"/>
</dbReference>
<feature type="compositionally biased region" description="Acidic residues" evidence="1">
    <location>
        <begin position="280"/>
        <end position="290"/>
    </location>
</feature>
<feature type="compositionally biased region" description="Basic and acidic residues" evidence="1">
    <location>
        <begin position="451"/>
        <end position="461"/>
    </location>
</feature>